<feature type="domain" description="Type II secretion system protein GspF" evidence="7">
    <location>
        <begin position="117"/>
        <end position="223"/>
    </location>
</feature>
<evidence type="ECO:0000256" key="6">
    <source>
        <dbReference type="SAM" id="Phobius"/>
    </source>
</evidence>
<reference evidence="8 9" key="1">
    <citation type="journal article" date="2013" name="Appl. Environ. Microbiol.">
        <title>Variation of the Virus-Related Elements within Syntenic Genomes of the Hyperthermophilic Archaeon Aeropyrum.</title>
        <authorList>
            <person name="Daifuku T."/>
            <person name="Yoshida T."/>
            <person name="Kitamura T."/>
            <person name="Kawaichi S."/>
            <person name="Inoue T."/>
            <person name="Nomura K."/>
            <person name="Yoshida Y."/>
            <person name="Kuno S."/>
            <person name="Sako Y."/>
        </authorList>
    </citation>
    <scope>NUCLEOTIDE SEQUENCE [LARGE SCALE GENOMIC DNA]</scope>
    <source>
        <strain evidence="8 9">SY1</strain>
    </source>
</reference>
<evidence type="ECO:0000256" key="5">
    <source>
        <dbReference type="ARBA" id="ARBA00023136"/>
    </source>
</evidence>
<keyword evidence="4 6" id="KW-1133">Transmembrane helix</keyword>
<dbReference type="Proteomes" id="UP000016887">
    <property type="component" value="Chromosome"/>
</dbReference>
<dbReference type="InterPro" id="IPR018076">
    <property type="entry name" value="T2SS_GspF_dom"/>
</dbReference>
<dbReference type="GeneID" id="17109969"/>
<dbReference type="STRING" id="1198449.ACAM_0512"/>
<evidence type="ECO:0000313" key="9">
    <source>
        <dbReference type="Proteomes" id="UP000016887"/>
    </source>
</evidence>
<accession>U3TC26</accession>
<dbReference type="RefSeq" id="WP_022541256.1">
    <property type="nucleotide sequence ID" value="NC_022521.1"/>
</dbReference>
<feature type="transmembrane region" description="Helical" evidence="6">
    <location>
        <begin position="235"/>
        <end position="255"/>
    </location>
</feature>
<dbReference type="KEGG" id="acj:ACAM_0512"/>
<feature type="transmembrane region" description="Helical" evidence="6">
    <location>
        <begin position="458"/>
        <end position="477"/>
    </location>
</feature>
<feature type="transmembrane region" description="Helical" evidence="6">
    <location>
        <begin position="65"/>
        <end position="85"/>
    </location>
</feature>
<feature type="transmembrane region" description="Helical" evidence="6">
    <location>
        <begin position="291"/>
        <end position="308"/>
    </location>
</feature>
<dbReference type="Pfam" id="PF00482">
    <property type="entry name" value="T2SSF"/>
    <property type="match status" value="1"/>
</dbReference>
<dbReference type="AlphaFoldDB" id="U3TC26"/>
<evidence type="ECO:0000256" key="2">
    <source>
        <dbReference type="ARBA" id="ARBA00022475"/>
    </source>
</evidence>
<evidence type="ECO:0000256" key="1">
    <source>
        <dbReference type="ARBA" id="ARBA00004651"/>
    </source>
</evidence>
<dbReference type="eggNOG" id="arCOG01815">
    <property type="taxonomic scope" value="Archaea"/>
</dbReference>
<feature type="transmembrane region" description="Helical" evidence="6">
    <location>
        <begin position="430"/>
        <end position="449"/>
    </location>
</feature>
<evidence type="ECO:0000259" key="7">
    <source>
        <dbReference type="Pfam" id="PF00482"/>
    </source>
</evidence>
<proteinExistence type="predicted"/>
<keyword evidence="5 6" id="KW-0472">Membrane</keyword>
<keyword evidence="9" id="KW-1185">Reference proteome</keyword>
<name>U3TC26_9CREN</name>
<dbReference type="GO" id="GO:0005886">
    <property type="term" value="C:plasma membrane"/>
    <property type="evidence" value="ECO:0007669"/>
    <property type="project" value="UniProtKB-SubCell"/>
</dbReference>
<dbReference type="OrthoDB" id="381478at2157"/>
<evidence type="ECO:0000256" key="4">
    <source>
        <dbReference type="ARBA" id="ARBA00022989"/>
    </source>
</evidence>
<feature type="transmembrane region" description="Helical" evidence="6">
    <location>
        <begin position="39"/>
        <end position="59"/>
    </location>
</feature>
<sequence>MASRLHALRLRSLRLLHIKLHRFSDPLLLGPGAARLSRYSLAAMLALALIASASLLLWLAGHAPYWLPLLAGGASAAAGLAPALYRLIVGSMVEREVPMLLLYMLPYSPVASNVADLMLASDHPSLRWARREVERLRLMIKSGLDPEAAARMLARTTPSKTLGAMLREYITAERLGLSRSRLTLYIIEHTARAIKTQWDSYSRLAQSLGEINLTLVSTALLLTPMAILVKPQAAAAAVLLPAVASPALALVLAALKPPLGSPPTNTLLALASYGAPAAMAAALTLATPLHALAAGAALALAVEAGYMIQSGRERRALESLGVAVAKARAGLDFHEDLRRARGAAGAVVDIVISASTTAGKTGLSKAMEAVHGTILESRLLAGRAKTVAIILGAASVAVPAISILLLKVIGEAAASWQAGQVLVPLDTLTSTASLIMTVSPLIPVPAAVIHRPGAPSPLYSLAAASLAYAAAGGGLLAW</sequence>
<feature type="transmembrane region" description="Helical" evidence="6">
    <location>
        <begin position="387"/>
        <end position="410"/>
    </location>
</feature>
<keyword evidence="2" id="KW-1003">Cell membrane</keyword>
<protein>
    <recommendedName>
        <fullName evidence="7">Type II secretion system protein GspF domain-containing protein</fullName>
    </recommendedName>
</protein>
<evidence type="ECO:0000313" key="8">
    <source>
        <dbReference type="EMBL" id="BAN89981.1"/>
    </source>
</evidence>
<organism evidence="8 9">
    <name type="scientific">Aeropyrum camini SY1 = JCM 12091</name>
    <dbReference type="NCBI Taxonomy" id="1198449"/>
    <lineage>
        <taxon>Archaea</taxon>
        <taxon>Thermoproteota</taxon>
        <taxon>Thermoprotei</taxon>
        <taxon>Desulfurococcales</taxon>
        <taxon>Desulfurococcaceae</taxon>
        <taxon>Aeropyrum</taxon>
    </lineage>
</organism>
<gene>
    <name evidence="8" type="ORF">ACAM_0512</name>
</gene>
<dbReference type="EMBL" id="AP012489">
    <property type="protein sequence ID" value="BAN89981.1"/>
    <property type="molecule type" value="Genomic_DNA"/>
</dbReference>
<comment type="subcellular location">
    <subcellularLocation>
        <location evidence="1">Cell membrane</location>
        <topology evidence="1">Multi-pass membrane protein</topology>
    </subcellularLocation>
</comment>
<evidence type="ECO:0000256" key="3">
    <source>
        <dbReference type="ARBA" id="ARBA00022692"/>
    </source>
</evidence>
<keyword evidence="3 6" id="KW-0812">Transmembrane</keyword>